<feature type="chain" id="PRO_5009916492" evidence="2">
    <location>
        <begin position="20"/>
        <end position="145"/>
    </location>
</feature>
<sequence length="145" mass="15891">MRSLYVVVGLLLSSAPCVAQSARNTSEPRAAVAVPVTKLPGEEKLSARERAERDFLMPVRRKQAAALKASHDEAIEQATAQASFIGPEEAKPEETAAPAAKAAPHRTYHRRRTTHHRATSSAHKRKTTSKSGAAKKKVVHKKRRR</sequence>
<feature type="signal peptide" evidence="2">
    <location>
        <begin position="1"/>
        <end position="19"/>
    </location>
</feature>
<evidence type="ECO:0000256" key="1">
    <source>
        <dbReference type="SAM" id="MobiDB-lite"/>
    </source>
</evidence>
<gene>
    <name evidence="3" type="ORF">SAMN02745146_1255</name>
</gene>
<reference evidence="3 4" key="1">
    <citation type="submission" date="2016-11" db="EMBL/GenBank/DDBJ databases">
        <authorList>
            <person name="Jaros S."/>
            <person name="Januszkiewicz K."/>
            <person name="Wedrychowicz H."/>
        </authorList>
    </citation>
    <scope>NUCLEOTIDE SEQUENCE [LARGE SCALE GENOMIC DNA]</scope>
    <source>
        <strain evidence="3 4">DSM 21074</strain>
    </source>
</reference>
<dbReference type="EMBL" id="FQYN01000002">
    <property type="protein sequence ID" value="SHI63943.1"/>
    <property type="molecule type" value="Genomic_DNA"/>
</dbReference>
<keyword evidence="4" id="KW-1185">Reference proteome</keyword>
<evidence type="ECO:0000256" key="2">
    <source>
        <dbReference type="SAM" id="SignalP"/>
    </source>
</evidence>
<feature type="region of interest" description="Disordered" evidence="1">
    <location>
        <begin position="82"/>
        <end position="145"/>
    </location>
</feature>
<accession>A0A1M6CSU8</accession>
<dbReference type="Proteomes" id="UP000184418">
    <property type="component" value="Unassembled WGS sequence"/>
</dbReference>
<keyword evidence="2" id="KW-0732">Signal</keyword>
<organism evidence="3 4">
    <name type="scientific">Hymenobacter daecheongensis DSM 21074</name>
    <dbReference type="NCBI Taxonomy" id="1121955"/>
    <lineage>
        <taxon>Bacteria</taxon>
        <taxon>Pseudomonadati</taxon>
        <taxon>Bacteroidota</taxon>
        <taxon>Cytophagia</taxon>
        <taxon>Cytophagales</taxon>
        <taxon>Hymenobacteraceae</taxon>
        <taxon>Hymenobacter</taxon>
    </lineage>
</organism>
<proteinExistence type="predicted"/>
<evidence type="ECO:0000313" key="3">
    <source>
        <dbReference type="EMBL" id="SHI63943.1"/>
    </source>
</evidence>
<dbReference type="AlphaFoldDB" id="A0A1M6CSU8"/>
<protein>
    <submittedName>
        <fullName evidence="3">Uncharacterized protein</fullName>
    </submittedName>
</protein>
<feature type="compositionally biased region" description="Basic residues" evidence="1">
    <location>
        <begin position="103"/>
        <end position="145"/>
    </location>
</feature>
<name>A0A1M6CSU8_9BACT</name>
<evidence type="ECO:0000313" key="4">
    <source>
        <dbReference type="Proteomes" id="UP000184418"/>
    </source>
</evidence>